<dbReference type="SUPFAM" id="SSF46689">
    <property type="entry name" value="Homeodomain-like"/>
    <property type="match status" value="1"/>
</dbReference>
<name>A0ABY5IRH3_9FLAO</name>
<dbReference type="PROSITE" id="PS01124">
    <property type="entry name" value="HTH_ARAC_FAMILY_2"/>
    <property type="match status" value="1"/>
</dbReference>
<keyword evidence="2" id="KW-0238">DNA-binding</keyword>
<keyword evidence="1" id="KW-0805">Transcription regulation</keyword>
<dbReference type="RefSeq" id="WP_256549638.1">
    <property type="nucleotide sequence ID" value="NZ_CP101751.1"/>
</dbReference>
<keyword evidence="6" id="KW-1185">Reference proteome</keyword>
<protein>
    <submittedName>
        <fullName evidence="5">AraC family transcriptional regulator</fullName>
    </submittedName>
</protein>
<dbReference type="InterPro" id="IPR009057">
    <property type="entry name" value="Homeodomain-like_sf"/>
</dbReference>
<accession>A0ABY5IRH3</accession>
<proteinExistence type="predicted"/>
<gene>
    <name evidence="5" type="ORF">NOX80_10015</name>
</gene>
<evidence type="ECO:0000256" key="2">
    <source>
        <dbReference type="ARBA" id="ARBA00023125"/>
    </source>
</evidence>
<evidence type="ECO:0000313" key="5">
    <source>
        <dbReference type="EMBL" id="UUC43969.1"/>
    </source>
</evidence>
<dbReference type="PANTHER" id="PTHR43280">
    <property type="entry name" value="ARAC-FAMILY TRANSCRIPTIONAL REGULATOR"/>
    <property type="match status" value="1"/>
</dbReference>
<keyword evidence="3" id="KW-0804">Transcription</keyword>
<reference evidence="5" key="1">
    <citation type="submission" date="2022-07" db="EMBL/GenBank/DDBJ databases">
        <title>Isolation, identification, and degradation of a PFOSA degrading strain from sewage treatment plant.</title>
        <authorList>
            <person name="Zhang L."/>
            <person name="Huo Y."/>
        </authorList>
    </citation>
    <scope>NUCLEOTIDE SEQUENCE</scope>
    <source>
        <strain evidence="5">C1</strain>
    </source>
</reference>
<dbReference type="InterPro" id="IPR018060">
    <property type="entry name" value="HTH_AraC"/>
</dbReference>
<sequence length="135" mass="15656">MTKLPLKYSSRKEEITLEFIDQVNRHIDSILEGHSDTMYEIKHIAAIMCIHPVHLSTTIKMETGKSPCYFFEKRIMDESKRLLSDSKMSIAQIAALLTFDPSNFTKFFKRFENKTPSEYRNQFTAAKTGNSIQIN</sequence>
<evidence type="ECO:0000313" key="6">
    <source>
        <dbReference type="Proteomes" id="UP001059844"/>
    </source>
</evidence>
<dbReference type="EMBL" id="CP101751">
    <property type="protein sequence ID" value="UUC43969.1"/>
    <property type="molecule type" value="Genomic_DNA"/>
</dbReference>
<dbReference type="SMART" id="SM00342">
    <property type="entry name" value="HTH_ARAC"/>
    <property type="match status" value="1"/>
</dbReference>
<evidence type="ECO:0000256" key="3">
    <source>
        <dbReference type="ARBA" id="ARBA00023163"/>
    </source>
</evidence>
<organism evidence="5 6">
    <name type="scientific">Flavobacterium cerinum</name>
    <dbReference type="NCBI Taxonomy" id="2502784"/>
    <lineage>
        <taxon>Bacteria</taxon>
        <taxon>Pseudomonadati</taxon>
        <taxon>Bacteroidota</taxon>
        <taxon>Flavobacteriia</taxon>
        <taxon>Flavobacteriales</taxon>
        <taxon>Flavobacteriaceae</taxon>
        <taxon>Flavobacterium</taxon>
    </lineage>
</organism>
<dbReference type="Proteomes" id="UP001059844">
    <property type="component" value="Chromosome"/>
</dbReference>
<dbReference type="Pfam" id="PF12833">
    <property type="entry name" value="HTH_18"/>
    <property type="match status" value="1"/>
</dbReference>
<dbReference type="Gene3D" id="1.10.10.60">
    <property type="entry name" value="Homeodomain-like"/>
    <property type="match status" value="1"/>
</dbReference>
<evidence type="ECO:0000256" key="1">
    <source>
        <dbReference type="ARBA" id="ARBA00023015"/>
    </source>
</evidence>
<feature type="domain" description="HTH araC/xylS-type" evidence="4">
    <location>
        <begin position="21"/>
        <end position="122"/>
    </location>
</feature>
<dbReference type="PANTHER" id="PTHR43280:SF2">
    <property type="entry name" value="HTH-TYPE TRANSCRIPTIONAL REGULATOR EXSA"/>
    <property type="match status" value="1"/>
</dbReference>
<evidence type="ECO:0000259" key="4">
    <source>
        <dbReference type="PROSITE" id="PS01124"/>
    </source>
</evidence>